<dbReference type="EMBL" id="QUAL01000407">
    <property type="protein sequence ID" value="RIQ12222.1"/>
    <property type="molecule type" value="Genomic_DNA"/>
</dbReference>
<reference evidence="4 5" key="1">
    <citation type="submission" date="2018-09" db="EMBL/GenBank/DDBJ databases">
        <title>Isolation, diversity and antifungal activity of actinobacteria from wheat.</title>
        <authorList>
            <person name="Han C."/>
        </authorList>
    </citation>
    <scope>NUCLEOTIDE SEQUENCE [LARGE SCALE GENOMIC DNA]</scope>
    <source>
        <strain evidence="4 5">NEAU-YY265</strain>
    </source>
</reference>
<gene>
    <name evidence="4" type="ORF">DY240_27400</name>
</gene>
<dbReference type="InterPro" id="IPR050921">
    <property type="entry name" value="T4SS_GSP_E_ATPase"/>
</dbReference>
<evidence type="ECO:0000313" key="4">
    <source>
        <dbReference type="EMBL" id="RIQ12222.1"/>
    </source>
</evidence>
<dbReference type="CDD" id="cd01130">
    <property type="entry name" value="VirB11-like_ATPase"/>
    <property type="match status" value="1"/>
</dbReference>
<comment type="caution">
    <text evidence="4">The sequence shown here is derived from an EMBL/GenBank/DDBJ whole genome shotgun (WGS) entry which is preliminary data.</text>
</comment>
<dbReference type="Pfam" id="PF00437">
    <property type="entry name" value="T2SSE"/>
    <property type="match status" value="1"/>
</dbReference>
<dbReference type="GO" id="GO:0016887">
    <property type="term" value="F:ATP hydrolysis activity"/>
    <property type="evidence" value="ECO:0007669"/>
    <property type="project" value="InterPro"/>
</dbReference>
<name>A0A418KI67_9ACTN</name>
<feature type="domain" description="Bacterial type II secretion system protein E" evidence="3">
    <location>
        <begin position="250"/>
        <end position="460"/>
    </location>
</feature>
<dbReference type="Proteomes" id="UP000284057">
    <property type="component" value="Unassembled WGS sequence"/>
</dbReference>
<evidence type="ECO:0000259" key="3">
    <source>
        <dbReference type="Pfam" id="PF00437"/>
    </source>
</evidence>
<keyword evidence="5" id="KW-1185">Reference proteome</keyword>
<feature type="compositionally biased region" description="Pro residues" evidence="2">
    <location>
        <begin position="53"/>
        <end position="62"/>
    </location>
</feature>
<dbReference type="InterPro" id="IPR001482">
    <property type="entry name" value="T2SS/T4SS_dom"/>
</dbReference>
<organism evidence="4 5">
    <name type="scientific">Jiangella rhizosphaerae</name>
    <dbReference type="NCBI Taxonomy" id="2293569"/>
    <lineage>
        <taxon>Bacteria</taxon>
        <taxon>Bacillati</taxon>
        <taxon>Actinomycetota</taxon>
        <taxon>Actinomycetes</taxon>
        <taxon>Jiangellales</taxon>
        <taxon>Jiangellaceae</taxon>
        <taxon>Jiangella</taxon>
    </lineage>
</organism>
<evidence type="ECO:0000256" key="2">
    <source>
        <dbReference type="SAM" id="MobiDB-lite"/>
    </source>
</evidence>
<dbReference type="PANTHER" id="PTHR30486:SF6">
    <property type="entry name" value="TYPE IV PILUS RETRACTATION ATPASE PILT"/>
    <property type="match status" value="1"/>
</dbReference>
<accession>A0A418KI67</accession>
<comment type="similarity">
    <text evidence="1">Belongs to the GSP E family.</text>
</comment>
<proteinExistence type="inferred from homology"/>
<feature type="region of interest" description="Disordered" evidence="2">
    <location>
        <begin position="1"/>
        <end position="62"/>
    </location>
</feature>
<dbReference type="AlphaFoldDB" id="A0A418KI67"/>
<sequence length="532" mass="58497">MITDMTDDSPHTGDITSLPIFDTTPRPDEPGNPARHAARRSPREILSAFPTSTTPPPPPVPVEAPPTTPLLPPTVETLHAAQPAAPAHDNGPGFGWDMVRIFRIRAAERLSTQITNADKLTDAQRRARGHQIIQDLVNEDASERTLRGEPSLSIEDREAFAKAVYDALFGLGRLQPYIDDDDVENVEVYGADQVVVERSNGRLDFMPPAADSVAELNEFLQFLATRGGARERSFSEASPELHLNLHGGYRMAAVGWISHTTVITIRRHRLVDIDLDDLVQRDTLTPDMARFLIAAVKAKRSVLVAGGQGFGKTTLIRALANAIDPLEKLGTIETEYELLLHKMPERHRRIIAWEARPGSGERQADGSRAGEVTLDQLVFGALRQNLDRMIVGEVRGKEVLPMFKAMQSGAGSLSTTHAHSARAAIERLVTCAMEAGSHVTEEFAYRQIAEHIDIIVHLNRRDVRTADGTYRRRYIDEIVAVEPGEHGRPALTDVFTDNGGGQVTRGAIPPQWIDDLIEHGYDPTGFQAGARA</sequence>
<evidence type="ECO:0000313" key="5">
    <source>
        <dbReference type="Proteomes" id="UP000284057"/>
    </source>
</evidence>
<dbReference type="Gene3D" id="3.40.50.300">
    <property type="entry name" value="P-loop containing nucleotide triphosphate hydrolases"/>
    <property type="match status" value="1"/>
</dbReference>
<evidence type="ECO:0000256" key="1">
    <source>
        <dbReference type="ARBA" id="ARBA00006611"/>
    </source>
</evidence>
<dbReference type="InterPro" id="IPR027417">
    <property type="entry name" value="P-loop_NTPase"/>
</dbReference>
<dbReference type="Gene3D" id="3.30.450.380">
    <property type="match status" value="1"/>
</dbReference>
<protein>
    <submittedName>
        <fullName evidence="4">CpaF family protein</fullName>
    </submittedName>
</protein>
<dbReference type="SUPFAM" id="SSF52540">
    <property type="entry name" value="P-loop containing nucleoside triphosphate hydrolases"/>
    <property type="match status" value="1"/>
</dbReference>
<dbReference type="PANTHER" id="PTHR30486">
    <property type="entry name" value="TWITCHING MOTILITY PROTEIN PILT"/>
    <property type="match status" value="1"/>
</dbReference>